<dbReference type="Pfam" id="PF01935">
    <property type="entry name" value="DUF87"/>
    <property type="match status" value="1"/>
</dbReference>
<dbReference type="InterPro" id="IPR002789">
    <property type="entry name" value="HerA_central"/>
</dbReference>
<accession>A0AAV3XER6</accession>
<dbReference type="InterPro" id="IPR051162">
    <property type="entry name" value="T4SS_component"/>
</dbReference>
<protein>
    <recommendedName>
        <fullName evidence="1">Helicase HerA central domain-containing protein</fullName>
    </recommendedName>
</protein>
<keyword evidence="3" id="KW-1185">Reference proteome</keyword>
<dbReference type="RefSeq" id="WP_226585700.1">
    <property type="nucleotide sequence ID" value="NZ_BLAY01000079.1"/>
</dbReference>
<name>A0AAV3XER6_9CYAN</name>
<dbReference type="InterPro" id="IPR027417">
    <property type="entry name" value="P-loop_NTPase"/>
</dbReference>
<proteinExistence type="predicted"/>
<dbReference type="Gene3D" id="3.40.50.300">
    <property type="entry name" value="P-loop containing nucleotide triphosphate hydrolases"/>
    <property type="match status" value="2"/>
</dbReference>
<sequence>MLYPNSIELHNTHPVSEAIQQADVMSLSLLFSLGRYYLDIPFDKSNPIWNINTPTTLLETPHFLLLEQVGNPVAIATQQPLTALQTALSACHAPKQYSLIFIVTSDGVQNRIYFGVRGHSSINNSYQFVENLGNFIQGNWSGTRLKRCNNQESPLVTSLHNMDYAVALTGVPSLKPGDGQGYPQTLDRLMRGMRGKKYAYVVIAEPVKRTEVDGVIYQCRNLLSLVHSLTKMNLSLAETEGTSESTNSGGSKGKSISGINTDFTTSLLLGANGLADIFPPAGLLAAFASVGLPFLSSKLGWQQTQSDSENINWGNSFSKNFSLSRTIGKEYINAHAQAVEAQLQRYTTRFEQSGNMGCWNVGVYLLAQDPITAQQGATQLTSLLNGEKSCFEPMRLHDLNPVWANGVQVALSDLRQSEIEISVVNLQQGKDVQHPLGNLFNGLTTPLNTEELALLVNLPRQEIPGVRVMPTASFSLNPPVTSDAAEIQLGDLLDGGEPTPLKYKLSLKTLTKHTLVTGINGSGKSTTCLKIIREMLRLNIPFLVIEPAKTEYVEWALAHNQKLPPESPDRIAIYMPGEHSAQRMKELDPLILNPFDIIWLGTEEIPQVLAHIDRLKSIFNASFPMQEVLPVLLEEVLFATYRKPFDWLGDPLPDFSTPRPTLTQMLDKIRPVIKGKGYEEKIADNLIAALTTRIQSLRQGWKKKLFDQSQSTPWSNLFDPPAVINISYLGDDADKSFIMALILQFLYEYRQAQRDSPRVPKTSAGALSHLLIIEEAHRIMLRTGQATMEQANPQAKVAEMFSNILSEIRAYGQGLLVVDQVPSRLIPDAIKNTNLKIVHRLVAADDRQTMGDCMGLNPEQSAMINRLRPGQAIAYGDLDDAAAWIQVKD</sequence>
<dbReference type="PANTHER" id="PTHR30121">
    <property type="entry name" value="UNCHARACTERIZED PROTEIN YJGR-RELATED"/>
    <property type="match status" value="1"/>
</dbReference>
<evidence type="ECO:0000259" key="1">
    <source>
        <dbReference type="Pfam" id="PF01935"/>
    </source>
</evidence>
<evidence type="ECO:0000313" key="2">
    <source>
        <dbReference type="EMBL" id="GET39981.1"/>
    </source>
</evidence>
<dbReference type="SUPFAM" id="SSF52540">
    <property type="entry name" value="P-loop containing nucleoside triphosphate hydrolases"/>
    <property type="match status" value="1"/>
</dbReference>
<evidence type="ECO:0000313" key="3">
    <source>
        <dbReference type="Proteomes" id="UP001050975"/>
    </source>
</evidence>
<dbReference type="Proteomes" id="UP001050975">
    <property type="component" value="Unassembled WGS sequence"/>
</dbReference>
<reference evidence="2" key="1">
    <citation type="submission" date="2019-10" db="EMBL/GenBank/DDBJ databases">
        <title>Draft genome sequece of Microseira wollei NIES-4236.</title>
        <authorList>
            <person name="Yamaguchi H."/>
            <person name="Suzuki S."/>
            <person name="Kawachi M."/>
        </authorList>
    </citation>
    <scope>NUCLEOTIDE SEQUENCE</scope>
    <source>
        <strain evidence="2">NIES-4236</strain>
    </source>
</reference>
<dbReference type="EMBL" id="BLAY01000079">
    <property type="protein sequence ID" value="GET39981.1"/>
    <property type="molecule type" value="Genomic_DNA"/>
</dbReference>
<feature type="domain" description="Helicase HerA central" evidence="1">
    <location>
        <begin position="487"/>
        <end position="743"/>
    </location>
</feature>
<organism evidence="2 3">
    <name type="scientific">Microseira wollei NIES-4236</name>
    <dbReference type="NCBI Taxonomy" id="2530354"/>
    <lineage>
        <taxon>Bacteria</taxon>
        <taxon>Bacillati</taxon>
        <taxon>Cyanobacteriota</taxon>
        <taxon>Cyanophyceae</taxon>
        <taxon>Oscillatoriophycideae</taxon>
        <taxon>Aerosakkonematales</taxon>
        <taxon>Aerosakkonemataceae</taxon>
        <taxon>Microseira</taxon>
    </lineage>
</organism>
<dbReference type="PANTHER" id="PTHR30121:SF6">
    <property type="entry name" value="SLR6007 PROTEIN"/>
    <property type="match status" value="1"/>
</dbReference>
<dbReference type="AlphaFoldDB" id="A0AAV3XER6"/>
<gene>
    <name evidence="2" type="ORF">MiSe_47540</name>
</gene>
<comment type="caution">
    <text evidence="2">The sequence shown here is derived from an EMBL/GenBank/DDBJ whole genome shotgun (WGS) entry which is preliminary data.</text>
</comment>